<sequence>MNTDIEEMIKSGNLPGIMKKYFLDSKRIKGFLSKAIILDVEELYLLYSVLYEFNEAQFTQKTIDAIERCKDKNTFYFYLKKILDVDLEIKLRNSPNYGEDRLVERNIRKEEIYSVSNDYIEIINEMYERKPDIDIRVVYQTLGRLEATCKLTNDEFLYKLYMAGQRVITEYEAVYDYS</sequence>
<dbReference type="RefSeq" id="WP_001994712.1">
    <property type="nucleotide sequence ID" value="NZ_CP009641.1"/>
</dbReference>
<dbReference type="AlphaFoldDB" id="A0AAN0SUZ2"/>
<organism evidence="1 2">
    <name type="scientific">Bacillus cereus 03BB108</name>
    <dbReference type="NCBI Taxonomy" id="451709"/>
    <lineage>
        <taxon>Bacteria</taxon>
        <taxon>Bacillati</taxon>
        <taxon>Bacillota</taxon>
        <taxon>Bacilli</taxon>
        <taxon>Bacillales</taxon>
        <taxon>Bacillaceae</taxon>
        <taxon>Bacillus</taxon>
        <taxon>Bacillus cereus group</taxon>
    </lineage>
</organism>
<evidence type="ECO:0000313" key="1">
    <source>
        <dbReference type="EMBL" id="AJI10905.1"/>
    </source>
</evidence>
<proteinExistence type="predicted"/>
<protein>
    <submittedName>
        <fullName evidence="1">Uncharacterized protein</fullName>
    </submittedName>
</protein>
<accession>A0AAN0SUZ2</accession>
<dbReference type="Proteomes" id="UP000031861">
    <property type="component" value="Chromosome"/>
</dbReference>
<evidence type="ECO:0000313" key="2">
    <source>
        <dbReference type="Proteomes" id="UP000031861"/>
    </source>
</evidence>
<name>A0AAN0SUZ2_BACCE</name>
<dbReference type="EMBL" id="CP009641">
    <property type="protein sequence ID" value="AJI10905.1"/>
    <property type="molecule type" value="Genomic_DNA"/>
</dbReference>
<gene>
    <name evidence="1" type="ORF">AK40_3054</name>
</gene>
<reference evidence="1 2" key="1">
    <citation type="journal article" date="2015" name="Genome Announc.">
        <title>Complete genome sequences for 35 biothreat assay-relevant bacillus species.</title>
        <authorList>
            <person name="Johnson S.L."/>
            <person name="Daligault H.E."/>
            <person name="Davenport K.W."/>
            <person name="Jaissle J."/>
            <person name="Frey K.G."/>
            <person name="Ladner J.T."/>
            <person name="Broomall S.M."/>
            <person name="Bishop-Lilly K.A."/>
            <person name="Bruce D.C."/>
            <person name="Gibbons H.S."/>
            <person name="Coyne S.R."/>
            <person name="Lo C.C."/>
            <person name="Meincke L."/>
            <person name="Munk A.C."/>
            <person name="Koroleva G.I."/>
            <person name="Rosenzweig C.N."/>
            <person name="Palacios G.F."/>
            <person name="Redden C.L."/>
            <person name="Minogue T.D."/>
            <person name="Chain P.S."/>
        </authorList>
    </citation>
    <scope>NUCLEOTIDE SEQUENCE [LARGE SCALE GENOMIC DNA]</scope>
    <source>
        <strain evidence="1 2">03BB108</strain>
    </source>
</reference>